<proteinExistence type="predicted"/>
<organism evidence="2">
    <name type="scientific">Octopus bimaculoides</name>
    <name type="common">California two-spotted octopus</name>
    <dbReference type="NCBI Taxonomy" id="37653"/>
    <lineage>
        <taxon>Eukaryota</taxon>
        <taxon>Metazoa</taxon>
        <taxon>Spiralia</taxon>
        <taxon>Lophotrochozoa</taxon>
        <taxon>Mollusca</taxon>
        <taxon>Cephalopoda</taxon>
        <taxon>Coleoidea</taxon>
        <taxon>Octopodiformes</taxon>
        <taxon>Octopoda</taxon>
        <taxon>Incirrata</taxon>
        <taxon>Octopodidae</taxon>
        <taxon>Octopus</taxon>
    </lineage>
</organism>
<reference evidence="2" key="1">
    <citation type="submission" date="2015-07" db="EMBL/GenBank/DDBJ databases">
        <title>MeaNS - Measles Nucleotide Surveillance Program.</title>
        <authorList>
            <person name="Tran T."/>
            <person name="Druce J."/>
        </authorList>
    </citation>
    <scope>NUCLEOTIDE SEQUENCE</scope>
    <source>
        <strain evidence="2">UCB-OBI-ISO-001</strain>
        <tissue evidence="2">Gonad</tissue>
    </source>
</reference>
<keyword evidence="1" id="KW-1133">Transmembrane helix</keyword>
<dbReference type="AlphaFoldDB" id="A0A0L8HQL8"/>
<gene>
    <name evidence="2" type="ORF">OCBIM_22008671mg</name>
</gene>
<evidence type="ECO:0000313" key="2">
    <source>
        <dbReference type="EMBL" id="KOF91487.1"/>
    </source>
</evidence>
<keyword evidence="1" id="KW-0812">Transmembrane</keyword>
<keyword evidence="1" id="KW-0472">Membrane</keyword>
<feature type="transmembrane region" description="Helical" evidence="1">
    <location>
        <begin position="74"/>
        <end position="96"/>
    </location>
</feature>
<sequence>MNFNITQKKLKFEMFNNMRQMGRMKSHFGLVLLMLLVWIDTRKHYLDVHIYMFMFTAIYMFMFTAIYKHVYILLLFLMLVFFSFLHYQLCVTHTLLFL</sequence>
<protein>
    <submittedName>
        <fullName evidence="2">Uncharacterized protein</fullName>
    </submittedName>
</protein>
<accession>A0A0L8HQL8</accession>
<evidence type="ECO:0000256" key="1">
    <source>
        <dbReference type="SAM" id="Phobius"/>
    </source>
</evidence>
<feature type="transmembrane region" description="Helical" evidence="1">
    <location>
        <begin position="49"/>
        <end position="67"/>
    </location>
</feature>
<name>A0A0L8HQL8_OCTBM</name>
<dbReference type="EMBL" id="KQ417519">
    <property type="protein sequence ID" value="KOF91487.1"/>
    <property type="molecule type" value="Genomic_DNA"/>
</dbReference>